<keyword evidence="4 9" id="KW-0479">Metal-binding</keyword>
<keyword evidence="5" id="KW-0574">Periplasm</keyword>
<evidence type="ECO:0000256" key="4">
    <source>
        <dbReference type="ARBA" id="ARBA00022723"/>
    </source>
</evidence>
<comment type="PTM">
    <text evidence="8">Binds 2 heme c groups covalently per subunit.</text>
</comment>
<evidence type="ECO:0000256" key="9">
    <source>
        <dbReference type="PIRSR" id="PIRSR000005-2"/>
    </source>
</evidence>
<feature type="binding site" description="covalent" evidence="8">
    <location>
        <position position="140"/>
    </location>
    <ligand>
        <name>heme c</name>
        <dbReference type="ChEBI" id="CHEBI:61717"/>
        <label>2</label>
    </ligand>
</feature>
<feature type="binding site" description="covalent" evidence="8">
    <location>
        <position position="143"/>
    </location>
    <ligand>
        <name>heme c</name>
        <dbReference type="ChEBI" id="CHEBI:61717"/>
        <label>2</label>
    </ligand>
</feature>
<dbReference type="InterPro" id="IPR009056">
    <property type="entry name" value="Cyt_c-like_dom"/>
</dbReference>
<reference evidence="13" key="1">
    <citation type="submission" date="2017-01" db="EMBL/GenBank/DDBJ databases">
        <authorList>
            <person name="Varghese N."/>
            <person name="Submissions S."/>
        </authorList>
    </citation>
    <scope>NUCLEOTIDE SEQUENCE [LARGE SCALE GENOMIC DNA]</scope>
    <source>
        <strain evidence="13">ATCC 51758</strain>
    </source>
</reference>
<evidence type="ECO:0000256" key="1">
    <source>
        <dbReference type="ARBA" id="ARBA00004418"/>
    </source>
</evidence>
<dbReference type="OrthoDB" id="9773456at2"/>
<evidence type="ECO:0000256" key="10">
    <source>
        <dbReference type="SAM" id="SignalP"/>
    </source>
</evidence>
<feature type="chain" id="PRO_5012523432" evidence="10">
    <location>
        <begin position="20"/>
        <end position="209"/>
    </location>
</feature>
<evidence type="ECO:0000256" key="5">
    <source>
        <dbReference type="ARBA" id="ARBA00022764"/>
    </source>
</evidence>
<comment type="subcellular location">
    <subcellularLocation>
        <location evidence="1">Periplasm</location>
    </subcellularLocation>
</comment>
<organism evidence="12 13">
    <name type="scientific">Aromatoleum tolulyticum</name>
    <dbReference type="NCBI Taxonomy" id="34027"/>
    <lineage>
        <taxon>Bacteria</taxon>
        <taxon>Pseudomonadati</taxon>
        <taxon>Pseudomonadota</taxon>
        <taxon>Betaproteobacteria</taxon>
        <taxon>Rhodocyclales</taxon>
        <taxon>Rhodocyclaceae</taxon>
        <taxon>Aromatoleum</taxon>
    </lineage>
</organism>
<dbReference type="PROSITE" id="PS51007">
    <property type="entry name" value="CYTC"/>
    <property type="match status" value="2"/>
</dbReference>
<feature type="binding site" description="axial binding residue" evidence="9">
    <location>
        <position position="186"/>
    </location>
    <ligand>
        <name>heme c</name>
        <dbReference type="ChEBI" id="CHEBI:61717"/>
        <label>2</label>
    </ligand>
    <ligandPart>
        <name>Fe</name>
        <dbReference type="ChEBI" id="CHEBI:18248"/>
    </ligandPart>
</feature>
<evidence type="ECO:0000256" key="8">
    <source>
        <dbReference type="PIRSR" id="PIRSR000005-1"/>
    </source>
</evidence>
<dbReference type="PANTHER" id="PTHR33751:SF9">
    <property type="entry name" value="CYTOCHROME C4"/>
    <property type="match status" value="1"/>
</dbReference>
<keyword evidence="10" id="KW-0732">Signal</keyword>
<dbReference type="PANTHER" id="PTHR33751">
    <property type="entry name" value="CBB3-TYPE CYTOCHROME C OXIDASE SUBUNIT FIXP"/>
    <property type="match status" value="1"/>
</dbReference>
<evidence type="ECO:0000259" key="11">
    <source>
        <dbReference type="PROSITE" id="PS51007"/>
    </source>
</evidence>
<dbReference type="RefSeq" id="WP_076601449.1">
    <property type="nucleotide sequence ID" value="NZ_FTMD01000004.1"/>
</dbReference>
<dbReference type="InterPro" id="IPR024167">
    <property type="entry name" value="Cytochrome_c4-like"/>
</dbReference>
<evidence type="ECO:0000256" key="2">
    <source>
        <dbReference type="ARBA" id="ARBA00022448"/>
    </source>
</evidence>
<dbReference type="PIRSF" id="PIRSF000005">
    <property type="entry name" value="Cytochrome_c4"/>
    <property type="match status" value="1"/>
</dbReference>
<gene>
    <name evidence="12" type="ORF">SAMN05421829_10478</name>
</gene>
<evidence type="ECO:0000313" key="13">
    <source>
        <dbReference type="Proteomes" id="UP000186819"/>
    </source>
</evidence>
<dbReference type="GO" id="GO:0005506">
    <property type="term" value="F:iron ion binding"/>
    <property type="evidence" value="ECO:0007669"/>
    <property type="project" value="InterPro"/>
</dbReference>
<dbReference type="InterPro" id="IPR036909">
    <property type="entry name" value="Cyt_c-like_dom_sf"/>
</dbReference>
<evidence type="ECO:0000313" key="12">
    <source>
        <dbReference type="EMBL" id="SIQ39971.1"/>
    </source>
</evidence>
<protein>
    <submittedName>
        <fullName evidence="12">Cytochrome c553</fullName>
    </submittedName>
</protein>
<dbReference type="AlphaFoldDB" id="A0A1N6SFX5"/>
<evidence type="ECO:0000256" key="3">
    <source>
        <dbReference type="ARBA" id="ARBA00022617"/>
    </source>
</evidence>
<accession>A0A1N6SFX5</accession>
<feature type="binding site" description="axial binding residue" evidence="9">
    <location>
        <position position="86"/>
    </location>
    <ligand>
        <name>heme c</name>
        <dbReference type="ChEBI" id="CHEBI:61717"/>
        <label>1</label>
    </ligand>
    <ligandPart>
        <name>Fe</name>
        <dbReference type="ChEBI" id="CHEBI:18248"/>
    </ligandPart>
</feature>
<keyword evidence="13" id="KW-1185">Reference proteome</keyword>
<keyword evidence="7 9" id="KW-0408">Iron</keyword>
<dbReference type="GO" id="GO:0042597">
    <property type="term" value="C:periplasmic space"/>
    <property type="evidence" value="ECO:0007669"/>
    <property type="project" value="UniProtKB-SubCell"/>
</dbReference>
<keyword evidence="6" id="KW-0249">Electron transport</keyword>
<feature type="domain" description="Cytochrome c" evidence="11">
    <location>
        <begin position="119"/>
        <end position="209"/>
    </location>
</feature>
<dbReference type="EMBL" id="FTMD01000004">
    <property type="protein sequence ID" value="SIQ39971.1"/>
    <property type="molecule type" value="Genomic_DNA"/>
</dbReference>
<feature type="binding site" description="covalent" evidence="8">
    <location>
        <position position="41"/>
    </location>
    <ligand>
        <name>heme c</name>
        <dbReference type="ChEBI" id="CHEBI:61717"/>
        <label>1</label>
    </ligand>
</feature>
<dbReference type="GO" id="GO:0020037">
    <property type="term" value="F:heme binding"/>
    <property type="evidence" value="ECO:0007669"/>
    <property type="project" value="InterPro"/>
</dbReference>
<feature type="signal peptide" evidence="10">
    <location>
        <begin position="1"/>
        <end position="19"/>
    </location>
</feature>
<keyword evidence="2" id="KW-0813">Transport</keyword>
<feature type="binding site" description="axial binding residue" evidence="9">
    <location>
        <position position="42"/>
    </location>
    <ligand>
        <name>heme c</name>
        <dbReference type="ChEBI" id="CHEBI:61717"/>
        <label>1</label>
    </ligand>
    <ligandPart>
        <name>Fe</name>
        <dbReference type="ChEBI" id="CHEBI:18248"/>
    </ligandPart>
</feature>
<dbReference type="STRING" id="34027.SAMN05421829_10478"/>
<feature type="binding site" description="axial binding residue" evidence="9">
    <location>
        <position position="144"/>
    </location>
    <ligand>
        <name>heme c</name>
        <dbReference type="ChEBI" id="CHEBI:61717"/>
        <label>2</label>
    </ligand>
    <ligandPart>
        <name>Fe</name>
        <dbReference type="ChEBI" id="CHEBI:18248"/>
    </ligandPart>
</feature>
<dbReference type="InterPro" id="IPR050597">
    <property type="entry name" value="Cytochrome_c_Oxidase_Subunit"/>
</dbReference>
<evidence type="ECO:0000256" key="6">
    <source>
        <dbReference type="ARBA" id="ARBA00022982"/>
    </source>
</evidence>
<evidence type="ECO:0000256" key="7">
    <source>
        <dbReference type="ARBA" id="ARBA00023004"/>
    </source>
</evidence>
<feature type="binding site" description="covalent" evidence="8">
    <location>
        <position position="38"/>
    </location>
    <ligand>
        <name>heme c</name>
        <dbReference type="ChEBI" id="CHEBI:61717"/>
        <label>1</label>
    </ligand>
</feature>
<dbReference type="Proteomes" id="UP000186819">
    <property type="component" value="Unassembled WGS sequence"/>
</dbReference>
<keyword evidence="3 8" id="KW-0349">Heme</keyword>
<dbReference type="Gene3D" id="1.10.760.10">
    <property type="entry name" value="Cytochrome c-like domain"/>
    <property type="match status" value="2"/>
</dbReference>
<dbReference type="SUPFAM" id="SSF46626">
    <property type="entry name" value="Cytochrome c"/>
    <property type="match status" value="2"/>
</dbReference>
<feature type="domain" description="Cytochrome c" evidence="11">
    <location>
        <begin position="25"/>
        <end position="109"/>
    </location>
</feature>
<dbReference type="Pfam" id="PF00034">
    <property type="entry name" value="Cytochrom_C"/>
    <property type="match status" value="2"/>
</dbReference>
<name>A0A1N6SFX5_9RHOO</name>
<sequence length="209" mass="22171">MIKRSLLLSLLLVTGGLHAQDQAAPDLAKAKQTAETLCVGCHGADGNSPIPVNPKLAGQHSDYLFKQLKNFKGWNGKPAERENPIMGGMVAALEEADMKALALHFSSQTLQPDSAKNPDLAKLGQNIWRAGLPAKGVPACAGCHGPAGAGLPAQFPRIAGQYADYTEAQLKAFRDGVRKNDPAQMMQTIALKMTDPEMKAVADYAAGLR</sequence>
<proteinExistence type="predicted"/>
<dbReference type="GO" id="GO:0009055">
    <property type="term" value="F:electron transfer activity"/>
    <property type="evidence" value="ECO:0007669"/>
    <property type="project" value="InterPro"/>
</dbReference>